<protein>
    <recommendedName>
        <fullName evidence="3">RING-type domain-containing protein</fullName>
    </recommendedName>
</protein>
<proteinExistence type="predicted"/>
<dbReference type="InterPro" id="IPR013083">
    <property type="entry name" value="Znf_RING/FYVE/PHD"/>
</dbReference>
<feature type="region of interest" description="Disordered" evidence="2">
    <location>
        <begin position="1"/>
        <end position="39"/>
    </location>
</feature>
<dbReference type="PROSITE" id="PS50089">
    <property type="entry name" value="ZF_RING_2"/>
    <property type="match status" value="1"/>
</dbReference>
<dbReference type="EMBL" id="BLQM01000276">
    <property type="protein sequence ID" value="GMH80087.1"/>
    <property type="molecule type" value="Genomic_DNA"/>
</dbReference>
<sequence>MRERYGSDLLQSSPRPPPIPHPSNSSYTSTSSSSSPPNENKCVLCYVETANANLSPCNHTVTCSSCVCQLLDSNKPCLICRRVITNFSVGNFPNSVYPQNLFPTTVSHLTHLPK</sequence>
<evidence type="ECO:0000313" key="5">
    <source>
        <dbReference type="Proteomes" id="UP001162640"/>
    </source>
</evidence>
<feature type="domain" description="RING-type" evidence="3">
    <location>
        <begin position="42"/>
        <end position="81"/>
    </location>
</feature>
<comment type="caution">
    <text evidence="4">The sequence shown here is derived from an EMBL/GenBank/DDBJ whole genome shotgun (WGS) entry which is preliminary data.</text>
</comment>
<evidence type="ECO:0000259" key="3">
    <source>
        <dbReference type="PROSITE" id="PS50089"/>
    </source>
</evidence>
<dbReference type="SUPFAM" id="SSF57850">
    <property type="entry name" value="RING/U-box"/>
    <property type="match status" value="1"/>
</dbReference>
<feature type="compositionally biased region" description="Low complexity" evidence="2">
    <location>
        <begin position="22"/>
        <end position="38"/>
    </location>
</feature>
<dbReference type="GO" id="GO:0008270">
    <property type="term" value="F:zinc ion binding"/>
    <property type="evidence" value="ECO:0007669"/>
    <property type="project" value="UniProtKB-KW"/>
</dbReference>
<gene>
    <name evidence="4" type="ORF">TL16_g08398</name>
</gene>
<name>A0A9W7EIN4_9STRA</name>
<keyword evidence="1" id="KW-0862">Zinc</keyword>
<dbReference type="Proteomes" id="UP001162640">
    <property type="component" value="Unassembled WGS sequence"/>
</dbReference>
<keyword evidence="1" id="KW-0863">Zinc-finger</keyword>
<organism evidence="4 5">
    <name type="scientific">Triparma laevis f. inornata</name>
    <dbReference type="NCBI Taxonomy" id="1714386"/>
    <lineage>
        <taxon>Eukaryota</taxon>
        <taxon>Sar</taxon>
        <taxon>Stramenopiles</taxon>
        <taxon>Ochrophyta</taxon>
        <taxon>Bolidophyceae</taxon>
        <taxon>Parmales</taxon>
        <taxon>Triparmaceae</taxon>
        <taxon>Triparma</taxon>
    </lineage>
</organism>
<accession>A0A9W7EIN4</accession>
<evidence type="ECO:0000256" key="1">
    <source>
        <dbReference type="PROSITE-ProRule" id="PRU00175"/>
    </source>
</evidence>
<dbReference type="Pfam" id="PF13920">
    <property type="entry name" value="zf-C3HC4_3"/>
    <property type="match status" value="1"/>
</dbReference>
<evidence type="ECO:0000313" key="4">
    <source>
        <dbReference type="EMBL" id="GMH80087.1"/>
    </source>
</evidence>
<reference evidence="5" key="1">
    <citation type="journal article" date="2023" name="Commun. Biol.">
        <title>Genome analysis of Parmales, the sister group of diatoms, reveals the evolutionary specialization of diatoms from phago-mixotrophs to photoautotrophs.</title>
        <authorList>
            <person name="Ban H."/>
            <person name="Sato S."/>
            <person name="Yoshikawa S."/>
            <person name="Yamada K."/>
            <person name="Nakamura Y."/>
            <person name="Ichinomiya M."/>
            <person name="Sato N."/>
            <person name="Blanc-Mathieu R."/>
            <person name="Endo H."/>
            <person name="Kuwata A."/>
            <person name="Ogata H."/>
        </authorList>
    </citation>
    <scope>NUCLEOTIDE SEQUENCE [LARGE SCALE GENOMIC DNA]</scope>
</reference>
<dbReference type="InterPro" id="IPR001841">
    <property type="entry name" value="Znf_RING"/>
</dbReference>
<dbReference type="Gene3D" id="3.30.40.10">
    <property type="entry name" value="Zinc/RING finger domain, C3HC4 (zinc finger)"/>
    <property type="match status" value="1"/>
</dbReference>
<keyword evidence="1" id="KW-0479">Metal-binding</keyword>
<evidence type="ECO:0000256" key="2">
    <source>
        <dbReference type="SAM" id="MobiDB-lite"/>
    </source>
</evidence>
<dbReference type="AlphaFoldDB" id="A0A9W7EIN4"/>